<sequence length="256" mass="27928">MPNQGKPTFCPACWGCFTDGGIRRHILSAHLWCQRCNIVGPHRKIKGHIPECLAACACVACGAAWDATAGTRHNFWGEGMAHPATEMGRFCADGCGAWLGDREAARRHHAGCGGIAEELRTQIPGLATEFVMVPRRARAGAARTAASSFMQKGSQMWHDLDRFRNFLEVCVVGQPLSADEYLAKVRAGTPLNPGEWILCRAEQARAVLSAGPLQRAMLVPQGARQTSTKDDVMACDEQRQQIDLHDQAAKNPNREV</sequence>
<organism evidence="1 2">
    <name type="scientific">Phialemonium atrogriseum</name>
    <dbReference type="NCBI Taxonomy" id="1093897"/>
    <lineage>
        <taxon>Eukaryota</taxon>
        <taxon>Fungi</taxon>
        <taxon>Dikarya</taxon>
        <taxon>Ascomycota</taxon>
        <taxon>Pezizomycotina</taxon>
        <taxon>Sordariomycetes</taxon>
        <taxon>Sordariomycetidae</taxon>
        <taxon>Cephalothecales</taxon>
        <taxon>Cephalothecaceae</taxon>
        <taxon>Phialemonium</taxon>
    </lineage>
</organism>
<evidence type="ECO:0000313" key="2">
    <source>
        <dbReference type="Proteomes" id="UP001244011"/>
    </source>
</evidence>
<gene>
    <name evidence="1" type="ORF">QBC33DRAFT_520028</name>
</gene>
<reference evidence="1" key="1">
    <citation type="submission" date="2023-06" db="EMBL/GenBank/DDBJ databases">
        <title>Genome-scale phylogeny and comparative genomics of the fungal order Sordariales.</title>
        <authorList>
            <consortium name="Lawrence Berkeley National Laboratory"/>
            <person name="Hensen N."/>
            <person name="Bonometti L."/>
            <person name="Westerberg I."/>
            <person name="Brannstrom I.O."/>
            <person name="Guillou S."/>
            <person name="Cros-Aarteil S."/>
            <person name="Calhoun S."/>
            <person name="Haridas S."/>
            <person name="Kuo A."/>
            <person name="Mondo S."/>
            <person name="Pangilinan J."/>
            <person name="Riley R."/>
            <person name="Labutti K."/>
            <person name="Andreopoulos B."/>
            <person name="Lipzen A."/>
            <person name="Chen C."/>
            <person name="Yanf M."/>
            <person name="Daum C."/>
            <person name="Ng V."/>
            <person name="Clum A."/>
            <person name="Steindorff A."/>
            <person name="Ohm R."/>
            <person name="Martin F."/>
            <person name="Silar P."/>
            <person name="Natvig D."/>
            <person name="Lalanne C."/>
            <person name="Gautier V."/>
            <person name="Ament-Velasquez S.L."/>
            <person name="Kruys A."/>
            <person name="Hutchinson M.I."/>
            <person name="Powell A.J."/>
            <person name="Barry K."/>
            <person name="Miller A.N."/>
            <person name="Grigoriev I.V."/>
            <person name="Debuchy R."/>
            <person name="Gladieux P."/>
            <person name="Thoren M.H."/>
            <person name="Johannesson H."/>
        </authorList>
    </citation>
    <scope>NUCLEOTIDE SEQUENCE</scope>
    <source>
        <strain evidence="1">8032-3</strain>
    </source>
</reference>
<comment type="caution">
    <text evidence="1">The sequence shown here is derived from an EMBL/GenBank/DDBJ whole genome shotgun (WGS) entry which is preliminary data.</text>
</comment>
<dbReference type="Proteomes" id="UP001244011">
    <property type="component" value="Unassembled WGS sequence"/>
</dbReference>
<dbReference type="EMBL" id="MU839047">
    <property type="protein sequence ID" value="KAK1761913.1"/>
    <property type="molecule type" value="Genomic_DNA"/>
</dbReference>
<evidence type="ECO:0000313" key="1">
    <source>
        <dbReference type="EMBL" id="KAK1761913.1"/>
    </source>
</evidence>
<name>A0AAJ0BR75_9PEZI</name>
<protein>
    <submittedName>
        <fullName evidence="1">Uncharacterized protein</fullName>
    </submittedName>
</protein>
<dbReference type="AlphaFoldDB" id="A0AAJ0BR75"/>
<keyword evidence="2" id="KW-1185">Reference proteome</keyword>
<dbReference type="RefSeq" id="XP_060278126.1">
    <property type="nucleotide sequence ID" value="XM_060426327.1"/>
</dbReference>
<dbReference type="GeneID" id="85309514"/>
<proteinExistence type="predicted"/>
<accession>A0AAJ0BR75</accession>